<dbReference type="InterPro" id="IPR025442">
    <property type="entry name" value="DUF4185"/>
</dbReference>
<feature type="domain" description="DUF4185" evidence="3">
    <location>
        <begin position="103"/>
        <end position="408"/>
    </location>
</feature>
<keyword evidence="5" id="KW-1185">Reference proteome</keyword>
<accession>A0A5A7SK65</accession>
<evidence type="ECO:0000256" key="1">
    <source>
        <dbReference type="SAM" id="MobiDB-lite"/>
    </source>
</evidence>
<organism evidence="4 5">
    <name type="scientific">Antrihabitans cavernicola</name>
    <dbReference type="NCBI Taxonomy" id="2495913"/>
    <lineage>
        <taxon>Bacteria</taxon>
        <taxon>Bacillati</taxon>
        <taxon>Actinomycetota</taxon>
        <taxon>Actinomycetes</taxon>
        <taxon>Mycobacteriales</taxon>
        <taxon>Nocardiaceae</taxon>
        <taxon>Antrihabitans</taxon>
    </lineage>
</organism>
<dbReference type="Proteomes" id="UP000322244">
    <property type="component" value="Unassembled WGS sequence"/>
</dbReference>
<dbReference type="Pfam" id="PF13810">
    <property type="entry name" value="DUF4185"/>
    <property type="match status" value="1"/>
</dbReference>
<dbReference type="AlphaFoldDB" id="A0A5A7SK65"/>
<keyword evidence="2" id="KW-0732">Signal</keyword>
<evidence type="ECO:0000313" key="4">
    <source>
        <dbReference type="EMBL" id="KAA0025063.1"/>
    </source>
</evidence>
<evidence type="ECO:0000313" key="5">
    <source>
        <dbReference type="Proteomes" id="UP000322244"/>
    </source>
</evidence>
<sequence>MVGVVITTCAVAIATPTVADAQGCGGSTGSAGTGSGTGSAGSGSAGSGSAGSGSAGSGSAGSGSAGSGAGAVNPIPWLNGRDGHLPNLQGRTQAISHLTGPLSPNDTVRRFGVLGTDLGIMWDNGKGQVLTAFGDTFGLTINPFCGFVGDWRSNVLLRSGDRNLSDGMGFDSAALDRPNHAKEIIPSQKIAGVEITVIPTSGIAVGDTQYINFMSVRSWGAPGHWVTNFAGVAYSTDNGENWTVDPTTLRPNLPGGFDNFQMASYLQHGDGWLYQFGTPPGRSGDARLARVRPEAVRNTAAYEYWNGTGWTPTNPGAAASVIPGPVSELSVQWNDHLGAFVSMYTDGSNSIVMRKAPNPWGPWGAPDVLVSSRDVPELYGAYIHPWSSGSDLYFLATTWSDYNVMLMRTTL</sequence>
<feature type="signal peptide" evidence="2">
    <location>
        <begin position="1"/>
        <end position="21"/>
    </location>
</feature>
<gene>
    <name evidence="4" type="ORF">FOY51_01745</name>
</gene>
<feature type="region of interest" description="Disordered" evidence="1">
    <location>
        <begin position="21"/>
        <end position="67"/>
    </location>
</feature>
<reference evidence="4 5" key="1">
    <citation type="submission" date="2019-07" db="EMBL/GenBank/DDBJ databases">
        <title>Rhodococcus cavernicolus sp. nov., isolated from a cave.</title>
        <authorList>
            <person name="Lee S.D."/>
        </authorList>
    </citation>
    <scope>NUCLEOTIDE SEQUENCE [LARGE SCALE GENOMIC DNA]</scope>
    <source>
        <strain evidence="4 5">C1-24</strain>
    </source>
</reference>
<dbReference type="EMBL" id="VLNY01000001">
    <property type="protein sequence ID" value="KAA0025063.1"/>
    <property type="molecule type" value="Genomic_DNA"/>
</dbReference>
<protein>
    <submittedName>
        <fullName evidence="4">DUF4185 domain-containing protein</fullName>
    </submittedName>
</protein>
<feature type="compositionally biased region" description="Gly residues" evidence="1">
    <location>
        <begin position="23"/>
        <end position="67"/>
    </location>
</feature>
<comment type="caution">
    <text evidence="4">The sequence shown here is derived from an EMBL/GenBank/DDBJ whole genome shotgun (WGS) entry which is preliminary data.</text>
</comment>
<proteinExistence type="predicted"/>
<evidence type="ECO:0000256" key="2">
    <source>
        <dbReference type="SAM" id="SignalP"/>
    </source>
</evidence>
<dbReference type="OrthoDB" id="284233at2"/>
<name>A0A5A7SK65_9NOCA</name>
<evidence type="ECO:0000259" key="3">
    <source>
        <dbReference type="Pfam" id="PF13810"/>
    </source>
</evidence>
<feature type="chain" id="PRO_5023030903" evidence="2">
    <location>
        <begin position="22"/>
        <end position="411"/>
    </location>
</feature>